<dbReference type="AlphaFoldDB" id="A0A9P6FII4"/>
<comment type="caution">
    <text evidence="2">The sequence shown here is derived from an EMBL/GenBank/DDBJ whole genome shotgun (WGS) entry which is preliminary data.</text>
</comment>
<feature type="region of interest" description="Disordered" evidence="1">
    <location>
        <begin position="1"/>
        <end position="80"/>
    </location>
</feature>
<dbReference type="PANTHER" id="PTHR14024:SF49">
    <property type="entry name" value="LIPID STORAGE DROPLETS SURFACE-BINDING PROTEIN 1"/>
    <property type="match status" value="1"/>
</dbReference>
<dbReference type="GO" id="GO:0010890">
    <property type="term" value="P:positive regulation of triglyceride storage"/>
    <property type="evidence" value="ECO:0007669"/>
    <property type="project" value="TreeGrafter"/>
</dbReference>
<evidence type="ECO:0000313" key="3">
    <source>
        <dbReference type="Proteomes" id="UP000723463"/>
    </source>
</evidence>
<evidence type="ECO:0000256" key="1">
    <source>
        <dbReference type="SAM" id="MobiDB-lite"/>
    </source>
</evidence>
<dbReference type="GO" id="GO:0019915">
    <property type="term" value="P:lipid storage"/>
    <property type="evidence" value="ECO:0007669"/>
    <property type="project" value="TreeGrafter"/>
</dbReference>
<feature type="compositionally biased region" description="Low complexity" evidence="1">
    <location>
        <begin position="62"/>
        <end position="73"/>
    </location>
</feature>
<dbReference type="EMBL" id="JAAAXW010000007">
    <property type="protein sequence ID" value="KAF9550987.1"/>
    <property type="molecule type" value="Genomic_DNA"/>
</dbReference>
<accession>A0A9P6FII4</accession>
<proteinExistence type="predicted"/>
<evidence type="ECO:0000313" key="2">
    <source>
        <dbReference type="EMBL" id="KAF9550987.1"/>
    </source>
</evidence>
<keyword evidence="3" id="KW-1185">Reference proteome</keyword>
<dbReference type="GO" id="GO:0005829">
    <property type="term" value="C:cytosol"/>
    <property type="evidence" value="ECO:0007669"/>
    <property type="project" value="TreeGrafter"/>
</dbReference>
<dbReference type="Proteomes" id="UP000723463">
    <property type="component" value="Unassembled WGS sequence"/>
</dbReference>
<reference evidence="2" key="1">
    <citation type="journal article" date="2020" name="Fungal Divers.">
        <title>Resolving the Mortierellaceae phylogeny through synthesis of multi-gene phylogenetics and phylogenomics.</title>
        <authorList>
            <person name="Vandepol N."/>
            <person name="Liber J."/>
            <person name="Desiro A."/>
            <person name="Na H."/>
            <person name="Kennedy M."/>
            <person name="Barry K."/>
            <person name="Grigoriev I.V."/>
            <person name="Miller A.N."/>
            <person name="O'Donnell K."/>
            <person name="Stajich J.E."/>
            <person name="Bonito G."/>
        </authorList>
    </citation>
    <scope>NUCLEOTIDE SEQUENCE</scope>
    <source>
        <strain evidence="2">NRRL 2591</strain>
    </source>
</reference>
<gene>
    <name evidence="2" type="ORF">EC957_010754</name>
</gene>
<protein>
    <submittedName>
        <fullName evidence="2">Uncharacterized protein</fullName>
    </submittedName>
</protein>
<feature type="compositionally biased region" description="Basic residues" evidence="1">
    <location>
        <begin position="1"/>
        <end position="21"/>
    </location>
</feature>
<dbReference type="PANTHER" id="PTHR14024">
    <property type="entry name" value="PERILIPIN"/>
    <property type="match status" value="1"/>
</dbReference>
<organism evidence="2 3">
    <name type="scientific">Mortierella hygrophila</name>
    <dbReference type="NCBI Taxonomy" id="979708"/>
    <lineage>
        <taxon>Eukaryota</taxon>
        <taxon>Fungi</taxon>
        <taxon>Fungi incertae sedis</taxon>
        <taxon>Mucoromycota</taxon>
        <taxon>Mortierellomycotina</taxon>
        <taxon>Mortierellomycetes</taxon>
        <taxon>Mortierellales</taxon>
        <taxon>Mortierellaceae</taxon>
        <taxon>Mortierella</taxon>
    </lineage>
</organism>
<sequence>MDIIRQNRKRCGARKKKKQKKNSSESDNSDIEDRNHSRTSTSSVEEDVIKGPNGQSIKKTTKTTTTTRKYTTTTDKDGKQTTTVTEEVSVNGAPIAAAPTAGFIARVSSLPLIHDSVSTIHSYAKDNKYSRYALDTAGSAVETVSKYTEPYSTRLQPAISKVDQIATKSLDVFETTFPIVTKPTSEIVTQVKKPYVYVEESSKNAYTQIQSTIDTRVTAPVKAVTSNIATTAASTRDQITTVANSTRDQITTAATSTANNITAAATTTATAFATRVNTHATPLVDGLETIVNRVLPADAEAEQSTAGQSNQASRVVDLGRNVSLRVSRRVSVSVAPIAQSAQDLRKAAESNATVIKSKESIQALNIRLNALIEAVRAHAIELQENVQKVPTEASQRVQTLSTSLLVEIDSLSVYLKEHSPKLPVYVQVRLEPLVGFVNDRYVTVKGEMVKPDVSALQKARNILQLTTEETLPILQSAAQEVKESLLQYQVSIQENVNKGITKVQAVNSSVSDAASRAVQTARVTLVGAK</sequence>
<name>A0A9P6FII4_9FUNG</name>
<dbReference type="GO" id="GO:0005811">
    <property type="term" value="C:lipid droplet"/>
    <property type="evidence" value="ECO:0007669"/>
    <property type="project" value="TreeGrafter"/>
</dbReference>